<proteinExistence type="predicted"/>
<keyword evidence="2" id="KW-1185">Reference proteome</keyword>
<sequence>MQDSVGVQPFVATATRQPGKPARLMGLAPSSRLDFVMGASEPTSSLPTREAVMSISPAALTRTEEVLP</sequence>
<reference evidence="1 2" key="1">
    <citation type="submission" date="2023-05" db="EMBL/GenBank/DDBJ databases">
        <title>A 100% complete, gapless, phased diploid assembly of the Scenedesmus obliquus UTEX 3031 genome.</title>
        <authorList>
            <person name="Biondi T.C."/>
            <person name="Hanschen E.R."/>
            <person name="Kwon T."/>
            <person name="Eng W."/>
            <person name="Kruse C.P.S."/>
            <person name="Koehler S.I."/>
            <person name="Kunde Y."/>
            <person name="Gleasner C.D."/>
            <person name="You Mak K.T."/>
            <person name="Polle J."/>
            <person name="Hovde B.T."/>
            <person name="Starkenburg S.R."/>
        </authorList>
    </citation>
    <scope>NUCLEOTIDE SEQUENCE [LARGE SCALE GENOMIC DNA]</scope>
    <source>
        <strain evidence="1 2">DOE0152z</strain>
    </source>
</reference>
<evidence type="ECO:0000313" key="2">
    <source>
        <dbReference type="Proteomes" id="UP001244341"/>
    </source>
</evidence>
<evidence type="ECO:0000313" key="1">
    <source>
        <dbReference type="EMBL" id="WIA18065.1"/>
    </source>
</evidence>
<accession>A0ABY8UA44</accession>
<name>A0ABY8UA44_TETOB</name>
<protein>
    <submittedName>
        <fullName evidence="1">Uncharacterized protein</fullName>
    </submittedName>
</protein>
<organism evidence="1 2">
    <name type="scientific">Tetradesmus obliquus</name>
    <name type="common">Green alga</name>
    <name type="synonym">Acutodesmus obliquus</name>
    <dbReference type="NCBI Taxonomy" id="3088"/>
    <lineage>
        <taxon>Eukaryota</taxon>
        <taxon>Viridiplantae</taxon>
        <taxon>Chlorophyta</taxon>
        <taxon>core chlorophytes</taxon>
        <taxon>Chlorophyceae</taxon>
        <taxon>CS clade</taxon>
        <taxon>Sphaeropleales</taxon>
        <taxon>Scenedesmaceae</taxon>
        <taxon>Tetradesmus</taxon>
    </lineage>
</organism>
<gene>
    <name evidence="1" type="ORF">OEZ85_009546</name>
</gene>
<dbReference type="EMBL" id="CP126216">
    <property type="protein sequence ID" value="WIA18065.1"/>
    <property type="molecule type" value="Genomic_DNA"/>
</dbReference>
<dbReference type="Proteomes" id="UP001244341">
    <property type="component" value="Chromosome 9b"/>
</dbReference>